<dbReference type="Pfam" id="PF20736">
    <property type="entry name" value="Glyco_hydro127M"/>
    <property type="match status" value="1"/>
</dbReference>
<evidence type="ECO:0000313" key="3">
    <source>
        <dbReference type="Proteomes" id="UP000193334"/>
    </source>
</evidence>
<dbReference type="AlphaFoldDB" id="A0A1W6LPF3"/>
<protein>
    <recommendedName>
        <fullName evidence="1">Non-reducing end beta-L-arabinofuranosidase-like GH127 middle domain-containing protein</fullName>
    </recommendedName>
</protein>
<dbReference type="InterPro" id="IPR049046">
    <property type="entry name" value="Beta-AFase-like_GH127_middle"/>
</dbReference>
<dbReference type="KEGG" id="pbp:STSP1_02068"/>
<sequence>MPYYVEGMWMRSQEGLTAQLLGPCTVNTSVKGTKVQVKEITAYPFSDKIEFAVSPEKPVEFALSLRIPEAAEGVKISGAKQFHRKGNYLTIKRTWESGDKFTVSFDFPIDIIKDDPDSQYYFQRGPLVYVLPIDYEMELLPEGKVYDTKATDRTGWNYKLPRKPEFFCEKIQGDYLHPWAKPSVQLSGKMLNEEGELVNVNLKPIGSTVLRRTSFPMESKQD</sequence>
<accession>A0A1W6LPF3</accession>
<feature type="domain" description="Non-reducing end beta-L-arabinofuranosidase-like GH127 middle" evidence="1">
    <location>
        <begin position="17"/>
        <end position="106"/>
    </location>
</feature>
<proteinExistence type="predicted"/>
<keyword evidence="3" id="KW-1185">Reference proteome</keyword>
<dbReference type="PANTHER" id="PTHR43465">
    <property type="entry name" value="DUF1680 DOMAIN PROTEIN (AFU_ORTHOLOGUE AFUA_1G08910)"/>
    <property type="match status" value="1"/>
</dbReference>
<dbReference type="PANTHER" id="PTHR43465:SF2">
    <property type="entry name" value="DUF1680 DOMAIN PROTEIN (AFU_ORTHOLOGUE AFUA_1G08910)"/>
    <property type="match status" value="1"/>
</dbReference>
<dbReference type="EMBL" id="CP021023">
    <property type="protein sequence ID" value="ARN57647.1"/>
    <property type="molecule type" value="Genomic_DNA"/>
</dbReference>
<evidence type="ECO:0000313" key="2">
    <source>
        <dbReference type="EMBL" id="ARN57647.1"/>
    </source>
</evidence>
<evidence type="ECO:0000259" key="1">
    <source>
        <dbReference type="Pfam" id="PF20736"/>
    </source>
</evidence>
<dbReference type="RefSeq" id="WP_085756274.1">
    <property type="nucleotide sequence ID" value="NZ_CP021023.1"/>
</dbReference>
<dbReference type="Proteomes" id="UP000193334">
    <property type="component" value="Chromosome"/>
</dbReference>
<dbReference type="InterPro" id="IPR049174">
    <property type="entry name" value="Beta-AFase-like"/>
</dbReference>
<gene>
    <name evidence="2" type="ORF">STSP1_02068</name>
</gene>
<organism evidence="2 3">
    <name type="scientific">Sedimentisphaera salicampi</name>
    <dbReference type="NCBI Taxonomy" id="1941349"/>
    <lineage>
        <taxon>Bacteria</taxon>
        <taxon>Pseudomonadati</taxon>
        <taxon>Planctomycetota</taxon>
        <taxon>Phycisphaerae</taxon>
        <taxon>Sedimentisphaerales</taxon>
        <taxon>Sedimentisphaeraceae</taxon>
        <taxon>Sedimentisphaera</taxon>
    </lineage>
</organism>
<dbReference type="STRING" id="1941349.STSP1_02068"/>
<name>A0A1W6LPF3_9BACT</name>
<reference evidence="3" key="1">
    <citation type="submission" date="2017-04" db="EMBL/GenBank/DDBJ databases">
        <title>Comparative genomics and description of representatives of a novel lineage of planctomycetes thriving in anoxic sediments.</title>
        <authorList>
            <person name="Spring S."/>
            <person name="Bunk B."/>
            <person name="Sproer C."/>
        </authorList>
    </citation>
    <scope>NUCLEOTIDE SEQUENCE [LARGE SCALE GENOMIC DNA]</scope>
    <source>
        <strain evidence="3">ST-PulAB-D4</strain>
    </source>
</reference>